<evidence type="ECO:0000256" key="1">
    <source>
        <dbReference type="SAM" id="MobiDB-lite"/>
    </source>
</evidence>
<evidence type="ECO:0000313" key="2">
    <source>
        <dbReference type="EMBL" id="PRP86559.1"/>
    </source>
</evidence>
<dbReference type="OrthoDB" id="78358at2759"/>
<dbReference type="EMBL" id="MDYQ01000029">
    <property type="protein sequence ID" value="PRP86559.1"/>
    <property type="molecule type" value="Genomic_DNA"/>
</dbReference>
<dbReference type="AlphaFoldDB" id="A0A2P6NRG6"/>
<dbReference type="Gene3D" id="3.30.70.330">
    <property type="match status" value="1"/>
</dbReference>
<protein>
    <recommendedName>
        <fullName evidence="4">RRM domain-containing protein</fullName>
    </recommendedName>
</protein>
<name>A0A2P6NRG6_9EUKA</name>
<evidence type="ECO:0008006" key="4">
    <source>
        <dbReference type="Google" id="ProtNLM"/>
    </source>
</evidence>
<feature type="region of interest" description="Disordered" evidence="1">
    <location>
        <begin position="1"/>
        <end position="62"/>
    </location>
</feature>
<organism evidence="2 3">
    <name type="scientific">Planoprotostelium fungivorum</name>
    <dbReference type="NCBI Taxonomy" id="1890364"/>
    <lineage>
        <taxon>Eukaryota</taxon>
        <taxon>Amoebozoa</taxon>
        <taxon>Evosea</taxon>
        <taxon>Variosea</taxon>
        <taxon>Cavosteliida</taxon>
        <taxon>Cavosteliaceae</taxon>
        <taxon>Planoprotostelium</taxon>
    </lineage>
</organism>
<keyword evidence="3" id="KW-1185">Reference proteome</keyword>
<gene>
    <name evidence="2" type="ORF">PROFUN_05197</name>
</gene>
<proteinExistence type="predicted"/>
<sequence length="174" mass="20139">MSKPEAHSSSLAQNNSQGRVDQEIKKLLQKRTETVRDHKRQHNLDDNDSAPSETKEYATDRKKYRAGKRETAVKVYTVLQESKYLLIKGVPSVGVESELIKAFAVHGPVTEYRVLFEYETEVFTDVYWIKFKHLLGAQLAKRKMDDSPFYGETRDKMTERAAIVKEKVSQRDKE</sequence>
<feature type="compositionally biased region" description="Basic and acidic residues" evidence="1">
    <location>
        <begin position="53"/>
        <end position="62"/>
    </location>
</feature>
<dbReference type="InParanoid" id="A0A2P6NRG6"/>
<dbReference type="Proteomes" id="UP000241769">
    <property type="component" value="Unassembled WGS sequence"/>
</dbReference>
<feature type="compositionally biased region" description="Polar residues" evidence="1">
    <location>
        <begin position="7"/>
        <end position="19"/>
    </location>
</feature>
<evidence type="ECO:0000313" key="3">
    <source>
        <dbReference type="Proteomes" id="UP000241769"/>
    </source>
</evidence>
<dbReference type="PANTHER" id="PTHR20957:SF0">
    <property type="entry name" value="RNA-BINDING PROTEIN 48"/>
    <property type="match status" value="1"/>
</dbReference>
<dbReference type="STRING" id="1890364.A0A2P6NRG6"/>
<dbReference type="SUPFAM" id="SSF54928">
    <property type="entry name" value="RNA-binding domain, RBD"/>
    <property type="match status" value="1"/>
</dbReference>
<reference evidence="2 3" key="1">
    <citation type="journal article" date="2018" name="Genome Biol. Evol.">
        <title>Multiple Roots of Fruiting Body Formation in Amoebozoa.</title>
        <authorList>
            <person name="Hillmann F."/>
            <person name="Forbes G."/>
            <person name="Novohradska S."/>
            <person name="Ferling I."/>
            <person name="Riege K."/>
            <person name="Groth M."/>
            <person name="Westermann M."/>
            <person name="Marz M."/>
            <person name="Spaller T."/>
            <person name="Winckler T."/>
            <person name="Schaap P."/>
            <person name="Glockner G."/>
        </authorList>
    </citation>
    <scope>NUCLEOTIDE SEQUENCE [LARGE SCALE GENOMIC DNA]</scope>
    <source>
        <strain evidence="2 3">Jena</strain>
    </source>
</reference>
<dbReference type="InterPro" id="IPR035979">
    <property type="entry name" value="RBD_domain_sf"/>
</dbReference>
<dbReference type="PANTHER" id="PTHR20957">
    <property type="entry name" value="RNA-BINDING PROTEIN 48"/>
    <property type="match status" value="1"/>
</dbReference>
<dbReference type="InterPro" id="IPR012677">
    <property type="entry name" value="Nucleotide-bd_a/b_plait_sf"/>
</dbReference>
<dbReference type="InterPro" id="IPR039599">
    <property type="entry name" value="RBM48"/>
</dbReference>
<feature type="compositionally biased region" description="Basic and acidic residues" evidence="1">
    <location>
        <begin position="20"/>
        <end position="36"/>
    </location>
</feature>
<accession>A0A2P6NRG6</accession>
<comment type="caution">
    <text evidence="2">The sequence shown here is derived from an EMBL/GenBank/DDBJ whole genome shotgun (WGS) entry which is preliminary data.</text>
</comment>
<dbReference type="GO" id="GO:0003676">
    <property type="term" value="F:nucleic acid binding"/>
    <property type="evidence" value="ECO:0007669"/>
    <property type="project" value="InterPro"/>
</dbReference>
<dbReference type="GO" id="GO:0005654">
    <property type="term" value="C:nucleoplasm"/>
    <property type="evidence" value="ECO:0007669"/>
    <property type="project" value="TreeGrafter"/>
</dbReference>